<proteinExistence type="predicted"/>
<dbReference type="GeneID" id="77176145"/>
<organism evidence="2 3">
    <name type="scientific">Campylobacter ureolyticus</name>
    <dbReference type="NCBI Taxonomy" id="827"/>
    <lineage>
        <taxon>Bacteria</taxon>
        <taxon>Pseudomonadati</taxon>
        <taxon>Campylobacterota</taxon>
        <taxon>Epsilonproteobacteria</taxon>
        <taxon>Campylobacterales</taxon>
        <taxon>Campylobacteraceae</taxon>
        <taxon>Campylobacter</taxon>
    </lineage>
</organism>
<dbReference type="Proteomes" id="UP000509722">
    <property type="component" value="Chromosome"/>
</dbReference>
<dbReference type="RefSeq" id="WP_115651843.1">
    <property type="nucleotide sequence ID" value="NZ_CP053832.1"/>
</dbReference>
<evidence type="ECO:0000313" key="2">
    <source>
        <dbReference type="EMBL" id="QKF84698.1"/>
    </source>
</evidence>
<keyword evidence="1" id="KW-0812">Transmembrane</keyword>
<keyword evidence="1" id="KW-1133">Transmembrane helix</keyword>
<dbReference type="EMBL" id="CP053832">
    <property type="protein sequence ID" value="QKF84698.1"/>
    <property type="molecule type" value="Genomic_DNA"/>
</dbReference>
<accession>A0AAE7JPQ8</accession>
<gene>
    <name evidence="2" type="ORF">CURT_1240</name>
</gene>
<evidence type="ECO:0000256" key="1">
    <source>
        <dbReference type="SAM" id="Phobius"/>
    </source>
</evidence>
<reference evidence="2 3" key="1">
    <citation type="submission" date="2020-05" db="EMBL/GenBank/DDBJ databases">
        <title>Complete genome sequencing of Campylobacter and Arcobacter type strains.</title>
        <authorList>
            <person name="Miller W.G."/>
            <person name="Yee E."/>
        </authorList>
    </citation>
    <scope>NUCLEOTIDE SEQUENCE [LARGE SCALE GENOMIC DNA]</scope>
    <source>
        <strain evidence="2 3">LMG 6451</strain>
    </source>
</reference>
<protein>
    <submittedName>
        <fullName evidence="2">Uncharacterized protein</fullName>
    </submittedName>
</protein>
<dbReference type="AlphaFoldDB" id="A0AAE7JPQ8"/>
<keyword evidence="1" id="KW-0472">Membrane</keyword>
<name>A0AAE7JPQ8_9BACT</name>
<sequence length="275" mass="32675">MKAIKIIFVLFLTITIFCILFIRIVPDYSNKYGFEIVSINDYKKYKQGYCLKEDRILSKDELYKRATMDYFNKDEIIKIRIQKGYCERVDSIYGFCDDKNIEKIGFYKIEGFTKDNIVDIFKQQYEKFIHQKNSFNNNYFYFFSEAFNTKKLEINKLELDIDLQKNTAGPNIYMLLFDGSSYYIYINKIESFYFYENGDFINISANPLIGPIYGINDSNGDTFSSKFEKYFKEFKNKKYFNKLYEYDYTVDNCGFTNIDINKRVKVGINASLKGG</sequence>
<evidence type="ECO:0000313" key="3">
    <source>
        <dbReference type="Proteomes" id="UP000509722"/>
    </source>
</evidence>
<feature type="transmembrane region" description="Helical" evidence="1">
    <location>
        <begin position="6"/>
        <end position="25"/>
    </location>
</feature>